<dbReference type="EnsemblFungi" id="EJT74190">
    <property type="protein sequence ID" value="EJT74190"/>
    <property type="gene ID" value="GGTG_08035"/>
</dbReference>
<sequence>MGGSQSSLGATDTNRDVGSAQQAGQLMDFDESFLPKVRPPLGPAADFGLSSGQVIKIFGCNPDNFTSIPSRLVVPVLKGRRESDGSFWTRGWVYIVEPQEWVPVVRHGDSVTVSEFASPRSKMRSLGIAESKFNSSCKASIYFQHGGSFYSTRSDVRQTAKLAFEYSDTSATEAQLRRNGVADDTLVQELLLYPILRCKGIKRQRIDYIVNMTRKSLEWAAKPSYTDGLERVRVKASRLARRIANLQLHPVPVYGSEGEDEARLLPVPKIGQDGDMQVMTLLSRADWPDWYIYEAPFEEWTKTIDLAAPQNDVACIYGWGT</sequence>
<name>J3P3E8_GAET3</name>
<dbReference type="RefSeq" id="XP_009224134.1">
    <property type="nucleotide sequence ID" value="XM_009225870.1"/>
</dbReference>
<dbReference type="EMBL" id="GL385398">
    <property type="protein sequence ID" value="EJT74190.1"/>
    <property type="molecule type" value="Genomic_DNA"/>
</dbReference>
<dbReference type="OrthoDB" id="4540679at2759"/>
<keyword evidence="3" id="KW-1185">Reference proteome</keyword>
<gene>
    <name evidence="2" type="primary">20348493</name>
    <name evidence="1" type="ORF">GGTG_08035</name>
</gene>
<evidence type="ECO:0000313" key="3">
    <source>
        <dbReference type="Proteomes" id="UP000006039"/>
    </source>
</evidence>
<proteinExistence type="predicted"/>
<organism evidence="1">
    <name type="scientific">Gaeumannomyces tritici (strain R3-111a-1)</name>
    <name type="common">Wheat and barley take-all root rot fungus</name>
    <name type="synonym">Gaeumannomyces graminis var. tritici</name>
    <dbReference type="NCBI Taxonomy" id="644352"/>
    <lineage>
        <taxon>Eukaryota</taxon>
        <taxon>Fungi</taxon>
        <taxon>Dikarya</taxon>
        <taxon>Ascomycota</taxon>
        <taxon>Pezizomycotina</taxon>
        <taxon>Sordariomycetes</taxon>
        <taxon>Sordariomycetidae</taxon>
        <taxon>Magnaporthales</taxon>
        <taxon>Magnaporthaceae</taxon>
        <taxon>Gaeumannomyces</taxon>
    </lineage>
</organism>
<evidence type="ECO:0000313" key="1">
    <source>
        <dbReference type="EMBL" id="EJT74190.1"/>
    </source>
</evidence>
<protein>
    <submittedName>
        <fullName evidence="1 2">Uncharacterized protein</fullName>
    </submittedName>
</protein>
<dbReference type="HOGENOM" id="CLU_866108_0_0_1"/>
<reference evidence="3" key="1">
    <citation type="submission" date="2010-07" db="EMBL/GenBank/DDBJ databases">
        <title>The genome sequence of Gaeumannomyces graminis var. tritici strain R3-111a-1.</title>
        <authorList>
            <consortium name="The Broad Institute Genome Sequencing Platform"/>
            <person name="Ma L.-J."/>
            <person name="Dead R."/>
            <person name="Young S."/>
            <person name="Zeng Q."/>
            <person name="Koehrsen M."/>
            <person name="Alvarado L."/>
            <person name="Berlin A."/>
            <person name="Chapman S.B."/>
            <person name="Chen Z."/>
            <person name="Freedman E."/>
            <person name="Gellesch M."/>
            <person name="Goldberg J."/>
            <person name="Griggs A."/>
            <person name="Gujja S."/>
            <person name="Heilman E.R."/>
            <person name="Heiman D."/>
            <person name="Hepburn T."/>
            <person name="Howarth C."/>
            <person name="Jen D."/>
            <person name="Larson L."/>
            <person name="Mehta T."/>
            <person name="Neiman D."/>
            <person name="Pearson M."/>
            <person name="Roberts A."/>
            <person name="Saif S."/>
            <person name="Shea T."/>
            <person name="Shenoy N."/>
            <person name="Sisk P."/>
            <person name="Stolte C."/>
            <person name="Sykes S."/>
            <person name="Walk T."/>
            <person name="White J."/>
            <person name="Yandava C."/>
            <person name="Haas B."/>
            <person name="Nusbaum C."/>
            <person name="Birren B."/>
        </authorList>
    </citation>
    <scope>NUCLEOTIDE SEQUENCE [LARGE SCALE GENOMIC DNA]</scope>
    <source>
        <strain evidence="3">R3-111a-1</strain>
    </source>
</reference>
<reference evidence="2" key="4">
    <citation type="journal article" date="2015" name="G3 (Bethesda)">
        <title>Genome sequences of three phytopathogenic species of the Magnaporthaceae family of fungi.</title>
        <authorList>
            <person name="Okagaki L.H."/>
            <person name="Nunes C.C."/>
            <person name="Sailsbery J."/>
            <person name="Clay B."/>
            <person name="Brown D."/>
            <person name="John T."/>
            <person name="Oh Y."/>
            <person name="Young N."/>
            <person name="Fitzgerald M."/>
            <person name="Haas B.J."/>
            <person name="Zeng Q."/>
            <person name="Young S."/>
            <person name="Adiconis X."/>
            <person name="Fan L."/>
            <person name="Levin J.Z."/>
            <person name="Mitchell T.K."/>
            <person name="Okubara P.A."/>
            <person name="Farman M.L."/>
            <person name="Kohn L.M."/>
            <person name="Birren B."/>
            <person name="Ma L.-J."/>
            <person name="Dean R.A."/>
        </authorList>
    </citation>
    <scope>NUCLEOTIDE SEQUENCE</scope>
    <source>
        <strain evidence="2">R3-111a-1</strain>
    </source>
</reference>
<dbReference type="Proteomes" id="UP000006039">
    <property type="component" value="Unassembled WGS sequence"/>
</dbReference>
<dbReference type="GeneID" id="20348493"/>
<reference evidence="1" key="2">
    <citation type="submission" date="2010-07" db="EMBL/GenBank/DDBJ databases">
        <authorList>
            <consortium name="The Broad Institute Genome Sequencing Platform"/>
            <consortium name="Broad Institute Genome Sequencing Center for Infectious Disease"/>
            <person name="Ma L.-J."/>
            <person name="Dead R."/>
            <person name="Young S."/>
            <person name="Zeng Q."/>
            <person name="Koehrsen M."/>
            <person name="Alvarado L."/>
            <person name="Berlin A."/>
            <person name="Chapman S.B."/>
            <person name="Chen Z."/>
            <person name="Freedman E."/>
            <person name="Gellesch M."/>
            <person name="Goldberg J."/>
            <person name="Griggs A."/>
            <person name="Gujja S."/>
            <person name="Heilman E.R."/>
            <person name="Heiman D."/>
            <person name="Hepburn T."/>
            <person name="Howarth C."/>
            <person name="Jen D."/>
            <person name="Larson L."/>
            <person name="Mehta T."/>
            <person name="Neiman D."/>
            <person name="Pearson M."/>
            <person name="Roberts A."/>
            <person name="Saif S."/>
            <person name="Shea T."/>
            <person name="Shenoy N."/>
            <person name="Sisk P."/>
            <person name="Stolte C."/>
            <person name="Sykes S."/>
            <person name="Walk T."/>
            <person name="White J."/>
            <person name="Yandava C."/>
            <person name="Haas B."/>
            <person name="Nusbaum C."/>
            <person name="Birren B."/>
        </authorList>
    </citation>
    <scope>NUCLEOTIDE SEQUENCE</scope>
    <source>
        <strain evidence="1">R3-111a-1</strain>
    </source>
</reference>
<dbReference type="VEuPathDB" id="FungiDB:GGTG_08035"/>
<evidence type="ECO:0000313" key="2">
    <source>
        <dbReference type="EnsemblFungi" id="EJT74190"/>
    </source>
</evidence>
<reference evidence="1" key="3">
    <citation type="submission" date="2010-09" db="EMBL/GenBank/DDBJ databases">
        <title>Annotation of Gaeumannomyces graminis var. tritici R3-111a-1.</title>
        <authorList>
            <consortium name="The Broad Institute Genome Sequencing Platform"/>
            <person name="Ma L.-J."/>
            <person name="Dead R."/>
            <person name="Young S.K."/>
            <person name="Zeng Q."/>
            <person name="Gargeya S."/>
            <person name="Fitzgerald M."/>
            <person name="Haas B."/>
            <person name="Abouelleil A."/>
            <person name="Alvarado L."/>
            <person name="Arachchi H.M."/>
            <person name="Berlin A."/>
            <person name="Brown A."/>
            <person name="Chapman S.B."/>
            <person name="Chen Z."/>
            <person name="Dunbar C."/>
            <person name="Freedman E."/>
            <person name="Gearin G."/>
            <person name="Gellesch M."/>
            <person name="Goldberg J."/>
            <person name="Griggs A."/>
            <person name="Gujja S."/>
            <person name="Heiman D."/>
            <person name="Howarth C."/>
            <person name="Larson L."/>
            <person name="Lui A."/>
            <person name="MacDonald P.J.P."/>
            <person name="Mehta T."/>
            <person name="Montmayeur A."/>
            <person name="Murphy C."/>
            <person name="Neiman D."/>
            <person name="Pearson M."/>
            <person name="Priest M."/>
            <person name="Roberts A."/>
            <person name="Saif S."/>
            <person name="Shea T."/>
            <person name="Shenoy N."/>
            <person name="Sisk P."/>
            <person name="Stolte C."/>
            <person name="Sykes S."/>
            <person name="Yandava C."/>
            <person name="Wortman J."/>
            <person name="Nusbaum C."/>
            <person name="Birren B."/>
        </authorList>
    </citation>
    <scope>NUCLEOTIDE SEQUENCE</scope>
    <source>
        <strain evidence="1">R3-111a-1</strain>
    </source>
</reference>
<dbReference type="AlphaFoldDB" id="J3P3E8"/>
<accession>J3P3E8</accession>
<dbReference type="STRING" id="644352.J3P3E8"/>
<reference evidence="2" key="5">
    <citation type="submission" date="2018-04" db="UniProtKB">
        <authorList>
            <consortium name="EnsemblFungi"/>
        </authorList>
    </citation>
    <scope>IDENTIFICATION</scope>
    <source>
        <strain evidence="2">R3-111a-1</strain>
    </source>
</reference>
<dbReference type="eggNOG" id="ENOG502SP5T">
    <property type="taxonomic scope" value="Eukaryota"/>
</dbReference>